<evidence type="ECO:0000313" key="2">
    <source>
        <dbReference type="EMBL" id="CAD8289794.1"/>
    </source>
</evidence>
<feature type="transmembrane region" description="Helical" evidence="1">
    <location>
        <begin position="84"/>
        <end position="109"/>
    </location>
</feature>
<feature type="transmembrane region" description="Helical" evidence="1">
    <location>
        <begin position="795"/>
        <end position="812"/>
    </location>
</feature>
<feature type="transmembrane region" description="Helical" evidence="1">
    <location>
        <begin position="762"/>
        <end position="783"/>
    </location>
</feature>
<protein>
    <submittedName>
        <fullName evidence="2">Uncharacterized protein</fullName>
    </submittedName>
</protein>
<accession>A0A7R9VC48</accession>
<evidence type="ECO:0000256" key="1">
    <source>
        <dbReference type="SAM" id="Phobius"/>
    </source>
</evidence>
<feature type="transmembrane region" description="Helical" evidence="1">
    <location>
        <begin position="52"/>
        <end position="72"/>
    </location>
</feature>
<name>A0A7R9VC48_9CHLO</name>
<dbReference type="EMBL" id="HBEC01021255">
    <property type="protein sequence ID" value="CAD8289794.1"/>
    <property type="molecule type" value="Transcribed_RNA"/>
</dbReference>
<feature type="transmembrane region" description="Helical" evidence="1">
    <location>
        <begin position="129"/>
        <end position="146"/>
    </location>
</feature>
<dbReference type="AlphaFoldDB" id="A0A7R9VC48"/>
<feature type="transmembrane region" description="Helical" evidence="1">
    <location>
        <begin position="158"/>
        <end position="180"/>
    </location>
</feature>
<gene>
    <name evidence="2" type="ORF">CEUR00632_LOCUS9833</name>
</gene>
<keyword evidence="1" id="KW-0472">Membrane</keyword>
<keyword evidence="1" id="KW-1133">Transmembrane helix</keyword>
<feature type="transmembrane region" description="Helical" evidence="1">
    <location>
        <begin position="732"/>
        <end position="750"/>
    </location>
</feature>
<feature type="transmembrane region" description="Helical" evidence="1">
    <location>
        <begin position="25"/>
        <end position="46"/>
    </location>
</feature>
<proteinExistence type="predicted"/>
<organism evidence="2">
    <name type="scientific">Chlamydomonas euryale</name>
    <dbReference type="NCBI Taxonomy" id="1486919"/>
    <lineage>
        <taxon>Eukaryota</taxon>
        <taxon>Viridiplantae</taxon>
        <taxon>Chlorophyta</taxon>
        <taxon>core chlorophytes</taxon>
        <taxon>Chlorophyceae</taxon>
        <taxon>CS clade</taxon>
        <taxon>Chlamydomonadales</taxon>
        <taxon>Chlamydomonadaceae</taxon>
        <taxon>Chlamydomonas</taxon>
    </lineage>
</organism>
<sequence>MRRGDGATKLATAPVRGPSDPAPRWLRWLAVALIMNHVTGSAYAYLQASGAGSFTCLCGVFGGLGAATWVGATRMRYDIALHVALSPLLGIVHMGLPAAVPATLVGLGLVAFDEPAALPYLDIFQSPKVAAALVLCTVLQVSLILLTTSSKRLRCTLLLLTAMSDAMEYPLHVMLMRAIIKPHLYQPPSWHHWCAAVTRCVSSLATAAVVAAAPPSRRCTGADADQCTPARRVKLLASLAAAGDCSSAAQSGESSVKSWTGSKALAPTAPQPAGPAYSSQMVSHCVSMKLYDIDHNCRGLVGRTTEAVMEDFGFLIVEHASRQGIKLSVSFHNAALTAGCVSLTCNMEIADEHGPLGEEARAAALSMFDFPTLLTRAVTGAPPAEGDKACIQHGDASPTAPMLFSQECKGFVADTSVSNESNADSHQQLATHLYVSDPLLVVPPLGTRKLSLQVTVDIPAHKVGESCELLVSFAPNSMRRLAGPLLRAPLARLQAQAAQRGAPNGVLDLEISLGILPQSGIINVTLMDQGRVVTTDAVPLLPACARAGVAELRARHLEYATAKSLAIDLSALLAPLHCCSDRAVTLKIAEALTLWLHESGGMPMADKLVRVGVKAVLTSPPRSRSRPPSSSGLSDGVTSSHQVAFAWVQVVMLWTFIGRDCFAATSRPAAAAIWVLHGIPAHLDIGARLAPGTAARVAAWLPRRVSNNSNACRRIFRAVMGMTAAMYDPRHPWIAVAQWLFLDIAVYIVVQACEPLPTLKSSLLVLFFAEVPALMLVSAFSVVDYGDRLLPPLLILRYAVSITVLVMVNVRIQRANARREKRKRMGRRYAGTLAP</sequence>
<keyword evidence="1" id="KW-0812">Transmembrane</keyword>
<reference evidence="2" key="1">
    <citation type="submission" date="2021-01" db="EMBL/GenBank/DDBJ databases">
        <authorList>
            <person name="Corre E."/>
            <person name="Pelletier E."/>
            <person name="Niang G."/>
            <person name="Scheremetjew M."/>
            <person name="Finn R."/>
            <person name="Kale V."/>
            <person name="Holt S."/>
            <person name="Cochrane G."/>
            <person name="Meng A."/>
            <person name="Brown T."/>
            <person name="Cohen L."/>
        </authorList>
    </citation>
    <scope>NUCLEOTIDE SEQUENCE</scope>
    <source>
        <strain evidence="2">CCMP219</strain>
    </source>
</reference>